<keyword evidence="2" id="KW-1185">Reference proteome</keyword>
<gene>
    <name evidence="1" type="ORF">D9756_005659</name>
</gene>
<dbReference type="Pfam" id="PF03659">
    <property type="entry name" value="Glyco_hydro_71"/>
    <property type="match status" value="1"/>
</dbReference>
<organism evidence="1 2">
    <name type="scientific">Leucocoprinus leucothites</name>
    <dbReference type="NCBI Taxonomy" id="201217"/>
    <lineage>
        <taxon>Eukaryota</taxon>
        <taxon>Fungi</taxon>
        <taxon>Dikarya</taxon>
        <taxon>Basidiomycota</taxon>
        <taxon>Agaricomycotina</taxon>
        <taxon>Agaricomycetes</taxon>
        <taxon>Agaricomycetidae</taxon>
        <taxon>Agaricales</taxon>
        <taxon>Agaricineae</taxon>
        <taxon>Agaricaceae</taxon>
        <taxon>Leucocoprinus</taxon>
    </lineage>
</organism>
<evidence type="ECO:0000313" key="2">
    <source>
        <dbReference type="Proteomes" id="UP000559027"/>
    </source>
</evidence>
<dbReference type="Proteomes" id="UP000559027">
    <property type="component" value="Unassembled WGS sequence"/>
</dbReference>
<sequence length="463" mass="52949">MESPFFMPVLENASQYQSGTQKKFVFAHFMVGNTYPYTTEDWLEDLKLAGANEIDGFALNIGVEAWQKDRVLDCFRASERLSDDNEFKFMLSFDMTSIPGHSVNDIGHISSYLSLLAHHPRMFRHPSSNRIVVSAFSGENCHFGKSCLAEGWAHLKQELCVISSVDLIPAFFMDPAQNGCVKCIDGIFNWNGSWPVHLTPSSPREAVENAKLDSDSHHLRHLRSDQSFMAAVSPWFFTHYGPDSWNKNWIYRTDDWLFVRRWEQVIEMRDSIDFIQVISWNDYGESHYIGPIRGAQPNSQAWVDGYPHEAWLRLNSFFVRAFKDGVYPRITRDVIYVWARPHLKDAITNEEVPRPDNWQLTDDLMWIVLFTTAPATIRIHTSNSGADIRQIGVGKGITKLSSPLKVGGGIKVVMFRDEAIVAECVPVGYRFEERPGVHNFNVFVAMSEDGQCHKRLVLIHLLN</sequence>
<dbReference type="EMBL" id="JAACJO010000008">
    <property type="protein sequence ID" value="KAF5354632.1"/>
    <property type="molecule type" value="Genomic_DNA"/>
</dbReference>
<dbReference type="GO" id="GO:0051118">
    <property type="term" value="F:glucan endo-1,3-alpha-glucosidase activity"/>
    <property type="evidence" value="ECO:0007669"/>
    <property type="project" value="InterPro"/>
</dbReference>
<dbReference type="OrthoDB" id="3257981at2759"/>
<dbReference type="InterPro" id="IPR005197">
    <property type="entry name" value="Glyco_hydro_71"/>
</dbReference>
<evidence type="ECO:0000313" key="1">
    <source>
        <dbReference type="EMBL" id="KAF5354632.1"/>
    </source>
</evidence>
<protein>
    <recommendedName>
        <fullName evidence="3">Glycoside hydrolase family 71 protein</fullName>
    </recommendedName>
</protein>
<dbReference type="CDD" id="cd11577">
    <property type="entry name" value="GH71"/>
    <property type="match status" value="1"/>
</dbReference>
<evidence type="ECO:0008006" key="3">
    <source>
        <dbReference type="Google" id="ProtNLM"/>
    </source>
</evidence>
<accession>A0A8H5D6M6</accession>
<comment type="caution">
    <text evidence="1">The sequence shown here is derived from an EMBL/GenBank/DDBJ whole genome shotgun (WGS) entry which is preliminary data.</text>
</comment>
<name>A0A8H5D6M6_9AGAR</name>
<dbReference type="Gene3D" id="3.20.20.80">
    <property type="entry name" value="Glycosidases"/>
    <property type="match status" value="1"/>
</dbReference>
<proteinExistence type="predicted"/>
<reference evidence="1 2" key="1">
    <citation type="journal article" date="2020" name="ISME J.">
        <title>Uncovering the hidden diversity of litter-decomposition mechanisms in mushroom-forming fungi.</title>
        <authorList>
            <person name="Floudas D."/>
            <person name="Bentzer J."/>
            <person name="Ahren D."/>
            <person name="Johansson T."/>
            <person name="Persson P."/>
            <person name="Tunlid A."/>
        </authorList>
    </citation>
    <scope>NUCLEOTIDE SEQUENCE [LARGE SCALE GENOMIC DNA]</scope>
    <source>
        <strain evidence="1 2">CBS 146.42</strain>
    </source>
</reference>
<dbReference type="AlphaFoldDB" id="A0A8H5D6M6"/>